<evidence type="ECO:0000256" key="2">
    <source>
        <dbReference type="SAM" id="SignalP"/>
    </source>
</evidence>
<reference evidence="3 4" key="1">
    <citation type="journal article" date="2008" name="Nature">
        <title>The genome of the model beetle and pest Tribolium castaneum.</title>
        <authorList>
            <consortium name="Tribolium Genome Sequencing Consortium"/>
            <person name="Richards S."/>
            <person name="Gibbs R.A."/>
            <person name="Weinstock G.M."/>
            <person name="Brown S.J."/>
            <person name="Denell R."/>
            <person name="Beeman R.W."/>
            <person name="Gibbs R."/>
            <person name="Beeman R.W."/>
            <person name="Brown S.J."/>
            <person name="Bucher G."/>
            <person name="Friedrich M."/>
            <person name="Grimmelikhuijzen C.J."/>
            <person name="Klingler M."/>
            <person name="Lorenzen M."/>
            <person name="Richards S."/>
            <person name="Roth S."/>
            <person name="Schroder R."/>
            <person name="Tautz D."/>
            <person name="Zdobnov E.M."/>
            <person name="Muzny D."/>
            <person name="Gibbs R.A."/>
            <person name="Weinstock G.M."/>
            <person name="Attaway T."/>
            <person name="Bell S."/>
            <person name="Buhay C.J."/>
            <person name="Chandrabose M.N."/>
            <person name="Chavez D."/>
            <person name="Clerk-Blankenburg K.P."/>
            <person name="Cree A."/>
            <person name="Dao M."/>
            <person name="Davis C."/>
            <person name="Chacko J."/>
            <person name="Dinh H."/>
            <person name="Dugan-Rocha S."/>
            <person name="Fowler G."/>
            <person name="Garner T.T."/>
            <person name="Garnes J."/>
            <person name="Gnirke A."/>
            <person name="Hawes A."/>
            <person name="Hernandez J."/>
            <person name="Hines S."/>
            <person name="Holder M."/>
            <person name="Hume J."/>
            <person name="Jhangiani S.N."/>
            <person name="Joshi V."/>
            <person name="Khan Z.M."/>
            <person name="Jackson L."/>
            <person name="Kovar C."/>
            <person name="Kowis A."/>
            <person name="Lee S."/>
            <person name="Lewis L.R."/>
            <person name="Margolis J."/>
            <person name="Morgan M."/>
            <person name="Nazareth L.V."/>
            <person name="Nguyen N."/>
            <person name="Okwuonu G."/>
            <person name="Parker D."/>
            <person name="Richards S."/>
            <person name="Ruiz S.J."/>
            <person name="Santibanez J."/>
            <person name="Savard J."/>
            <person name="Scherer S.E."/>
            <person name="Schneider B."/>
            <person name="Sodergren E."/>
            <person name="Tautz D."/>
            <person name="Vattahil S."/>
            <person name="Villasana D."/>
            <person name="White C.S."/>
            <person name="Wright R."/>
            <person name="Park Y."/>
            <person name="Beeman R.W."/>
            <person name="Lord J."/>
            <person name="Oppert B."/>
            <person name="Lorenzen M."/>
            <person name="Brown S."/>
            <person name="Wang L."/>
            <person name="Savard J."/>
            <person name="Tautz D."/>
            <person name="Richards S."/>
            <person name="Weinstock G."/>
            <person name="Gibbs R.A."/>
            <person name="Liu Y."/>
            <person name="Worley K."/>
            <person name="Weinstock G."/>
            <person name="Elsik C.G."/>
            <person name="Reese J.T."/>
            <person name="Elhaik E."/>
            <person name="Landan G."/>
            <person name="Graur D."/>
            <person name="Arensburger P."/>
            <person name="Atkinson P."/>
            <person name="Beeman R.W."/>
            <person name="Beidler J."/>
            <person name="Brown S.J."/>
            <person name="Demuth J.P."/>
            <person name="Drury D.W."/>
            <person name="Du Y.Z."/>
            <person name="Fujiwara H."/>
            <person name="Lorenzen M."/>
            <person name="Maselli V."/>
            <person name="Osanai M."/>
            <person name="Park Y."/>
            <person name="Robertson H.M."/>
            <person name="Tu Z."/>
            <person name="Wang J.J."/>
            <person name="Wang S."/>
            <person name="Richards S."/>
            <person name="Song H."/>
            <person name="Zhang L."/>
            <person name="Sodergren E."/>
            <person name="Werner D."/>
            <person name="Stanke M."/>
            <person name="Morgenstern B."/>
            <person name="Solovyev V."/>
            <person name="Kosarev P."/>
            <person name="Brown G."/>
            <person name="Chen H.C."/>
            <person name="Ermolaeva O."/>
            <person name="Hlavina W."/>
            <person name="Kapustin Y."/>
            <person name="Kiryutin B."/>
            <person name="Kitts P."/>
            <person name="Maglott D."/>
            <person name="Pruitt K."/>
            <person name="Sapojnikov V."/>
            <person name="Souvorov A."/>
            <person name="Mackey A.J."/>
            <person name="Waterhouse R.M."/>
            <person name="Wyder S."/>
            <person name="Zdobnov E.M."/>
            <person name="Zdobnov E.M."/>
            <person name="Wyder S."/>
            <person name="Kriventseva E.V."/>
            <person name="Kadowaki T."/>
            <person name="Bork P."/>
            <person name="Aranda M."/>
            <person name="Bao R."/>
            <person name="Beermann A."/>
            <person name="Berns N."/>
            <person name="Bolognesi R."/>
            <person name="Bonneton F."/>
            <person name="Bopp D."/>
            <person name="Brown S.J."/>
            <person name="Bucher G."/>
            <person name="Butts T."/>
            <person name="Chaumot A."/>
            <person name="Denell R.E."/>
            <person name="Ferrier D.E."/>
            <person name="Friedrich M."/>
            <person name="Gordon C.M."/>
            <person name="Jindra M."/>
            <person name="Klingler M."/>
            <person name="Lan Q."/>
            <person name="Lattorff H.M."/>
            <person name="Laudet V."/>
            <person name="von Levetsow C."/>
            <person name="Liu Z."/>
            <person name="Lutz R."/>
            <person name="Lynch J.A."/>
            <person name="da Fonseca R.N."/>
            <person name="Posnien N."/>
            <person name="Reuter R."/>
            <person name="Roth S."/>
            <person name="Savard J."/>
            <person name="Schinko J.B."/>
            <person name="Schmitt C."/>
            <person name="Schoppmeier M."/>
            <person name="Schroder R."/>
            <person name="Shippy T.D."/>
            <person name="Simonnet F."/>
            <person name="Marques-Souza H."/>
            <person name="Tautz D."/>
            <person name="Tomoyasu Y."/>
            <person name="Trauner J."/>
            <person name="Van der Zee M."/>
            <person name="Vervoort M."/>
            <person name="Wittkopp N."/>
            <person name="Wimmer E.A."/>
            <person name="Yang X."/>
            <person name="Jones A.K."/>
            <person name="Sattelle D.B."/>
            <person name="Ebert P.R."/>
            <person name="Nelson D."/>
            <person name="Scott J.G."/>
            <person name="Beeman R.W."/>
            <person name="Muthukrishnan S."/>
            <person name="Kramer K.J."/>
            <person name="Arakane Y."/>
            <person name="Beeman R.W."/>
            <person name="Zhu Q."/>
            <person name="Hogenkamp D."/>
            <person name="Dixit R."/>
            <person name="Oppert B."/>
            <person name="Jiang H."/>
            <person name="Zou Z."/>
            <person name="Marshall J."/>
            <person name="Elpidina E."/>
            <person name="Vinokurov K."/>
            <person name="Oppert C."/>
            <person name="Zou Z."/>
            <person name="Evans J."/>
            <person name="Lu Z."/>
            <person name="Zhao P."/>
            <person name="Sumathipala N."/>
            <person name="Altincicek B."/>
            <person name="Vilcinskas A."/>
            <person name="Williams M."/>
            <person name="Hultmark D."/>
            <person name="Hetru C."/>
            <person name="Jiang H."/>
            <person name="Grimmelikhuijzen C.J."/>
            <person name="Hauser F."/>
            <person name="Cazzamali G."/>
            <person name="Williamson M."/>
            <person name="Park Y."/>
            <person name="Li B."/>
            <person name="Tanaka Y."/>
            <person name="Predel R."/>
            <person name="Neupert S."/>
            <person name="Schachtner J."/>
            <person name="Verleyen P."/>
            <person name="Raible F."/>
            <person name="Bork P."/>
            <person name="Friedrich M."/>
            <person name="Walden K.K."/>
            <person name="Robertson H.M."/>
            <person name="Angeli S."/>
            <person name="Foret S."/>
            <person name="Bucher G."/>
            <person name="Schuetz S."/>
            <person name="Maleszka R."/>
            <person name="Wimmer E.A."/>
            <person name="Beeman R.W."/>
            <person name="Lorenzen M."/>
            <person name="Tomoyasu Y."/>
            <person name="Miller S.C."/>
            <person name="Grossmann D."/>
            <person name="Bucher G."/>
        </authorList>
    </citation>
    <scope>NUCLEOTIDE SEQUENCE [LARGE SCALE GENOMIC DNA]</scope>
    <source>
        <strain evidence="3 4">Georgia GA2</strain>
    </source>
</reference>
<reference evidence="3 4" key="2">
    <citation type="journal article" date="2010" name="Nucleic Acids Res.">
        <title>BeetleBase in 2010: revisions to provide comprehensive genomic information for Tribolium castaneum.</title>
        <authorList>
            <person name="Kim H.S."/>
            <person name="Murphy T."/>
            <person name="Xia J."/>
            <person name="Caragea D."/>
            <person name="Park Y."/>
            <person name="Beeman R.W."/>
            <person name="Lorenzen M.D."/>
            <person name="Butcher S."/>
            <person name="Manak J.R."/>
            <person name="Brown S.J."/>
        </authorList>
    </citation>
    <scope>GENOME REANNOTATION</scope>
    <source>
        <strain evidence="3 4">Georgia GA2</strain>
    </source>
</reference>
<evidence type="ECO:0000313" key="4">
    <source>
        <dbReference type="Proteomes" id="UP000007266"/>
    </source>
</evidence>
<protein>
    <submittedName>
        <fullName evidence="3">Uncharacterized protein</fullName>
    </submittedName>
</protein>
<sequence length="92" mass="10359">MFFDRFFVLLNLLPVELDIVFDFLPQFDHLLLLLFVEISFFTRCLDPPEGSSSHPDGPHAPAPAPHAAPQVPQLRHGANLSENRSKSETIHV</sequence>
<gene>
    <name evidence="3" type="primary">AUGUSTUS-3.0.2_34810</name>
    <name evidence="3" type="ORF">TcasGA2_TC034810</name>
</gene>
<feature type="signal peptide" evidence="2">
    <location>
        <begin position="1"/>
        <end position="17"/>
    </location>
</feature>
<dbReference type="Proteomes" id="UP000007266">
    <property type="component" value="Linkage group 7"/>
</dbReference>
<evidence type="ECO:0000256" key="1">
    <source>
        <dbReference type="SAM" id="MobiDB-lite"/>
    </source>
</evidence>
<keyword evidence="2" id="KW-0732">Signal</keyword>
<organism evidence="3 4">
    <name type="scientific">Tribolium castaneum</name>
    <name type="common">Red flour beetle</name>
    <dbReference type="NCBI Taxonomy" id="7070"/>
    <lineage>
        <taxon>Eukaryota</taxon>
        <taxon>Metazoa</taxon>
        <taxon>Ecdysozoa</taxon>
        <taxon>Arthropoda</taxon>
        <taxon>Hexapoda</taxon>
        <taxon>Insecta</taxon>
        <taxon>Pterygota</taxon>
        <taxon>Neoptera</taxon>
        <taxon>Endopterygota</taxon>
        <taxon>Coleoptera</taxon>
        <taxon>Polyphaga</taxon>
        <taxon>Cucujiformia</taxon>
        <taxon>Tenebrionidae</taxon>
        <taxon>Tenebrionidae incertae sedis</taxon>
        <taxon>Tribolium</taxon>
    </lineage>
</organism>
<feature type="compositionally biased region" description="Basic and acidic residues" evidence="1">
    <location>
        <begin position="83"/>
        <end position="92"/>
    </location>
</feature>
<feature type="region of interest" description="Disordered" evidence="1">
    <location>
        <begin position="47"/>
        <end position="92"/>
    </location>
</feature>
<proteinExistence type="predicted"/>
<accession>A0A139WF07</accession>
<dbReference type="EMBL" id="KQ971354">
    <property type="protein sequence ID" value="KYB26502.1"/>
    <property type="molecule type" value="Genomic_DNA"/>
</dbReference>
<evidence type="ECO:0000313" key="3">
    <source>
        <dbReference type="EMBL" id="KYB26502.1"/>
    </source>
</evidence>
<feature type="chain" id="PRO_5007299831" evidence="2">
    <location>
        <begin position="18"/>
        <end position="92"/>
    </location>
</feature>
<name>A0A139WF07_TRICA</name>
<dbReference type="InParanoid" id="A0A139WF07"/>
<keyword evidence="4" id="KW-1185">Reference proteome</keyword>
<dbReference type="AlphaFoldDB" id="A0A139WF07"/>